<keyword evidence="19" id="KW-1185">Reference proteome</keyword>
<evidence type="ECO:0000256" key="5">
    <source>
        <dbReference type="ARBA" id="ARBA00022475"/>
    </source>
</evidence>
<feature type="transmembrane region" description="Helical" evidence="17">
    <location>
        <begin position="239"/>
        <end position="258"/>
    </location>
</feature>
<evidence type="ECO:0000256" key="7">
    <source>
        <dbReference type="ARBA" id="ARBA00022801"/>
    </source>
</evidence>
<dbReference type="PANTHER" id="PTHR30622:SF2">
    <property type="entry name" value="UNDECAPRENYL-DIPHOSPHATASE"/>
    <property type="match status" value="1"/>
</dbReference>
<evidence type="ECO:0000256" key="12">
    <source>
        <dbReference type="ARBA" id="ARBA00023251"/>
    </source>
</evidence>
<dbReference type="PANTHER" id="PTHR30622">
    <property type="entry name" value="UNDECAPRENYL-DIPHOSPHATASE"/>
    <property type="match status" value="1"/>
</dbReference>
<dbReference type="Pfam" id="PF02673">
    <property type="entry name" value="BacA"/>
    <property type="match status" value="1"/>
</dbReference>
<name>A0ABS8EV64_9FIRM</name>
<feature type="transmembrane region" description="Helical" evidence="17">
    <location>
        <begin position="207"/>
        <end position="227"/>
    </location>
</feature>
<evidence type="ECO:0000256" key="17">
    <source>
        <dbReference type="HAMAP-Rule" id="MF_01006"/>
    </source>
</evidence>
<comment type="miscellaneous">
    <text evidence="17">Bacitracin is thought to be involved in the inhibition of peptidoglycan synthesis by sequestering undecaprenyl diphosphate, thereby reducing the pool of lipid carrier available.</text>
</comment>
<evidence type="ECO:0000256" key="3">
    <source>
        <dbReference type="ARBA" id="ARBA00012374"/>
    </source>
</evidence>
<keyword evidence="10 17" id="KW-1133">Transmembrane helix</keyword>
<gene>
    <name evidence="17" type="primary">uppP</name>
    <name evidence="18" type="ORF">LKD42_06255</name>
</gene>
<evidence type="ECO:0000256" key="11">
    <source>
        <dbReference type="ARBA" id="ARBA00023136"/>
    </source>
</evidence>
<dbReference type="Proteomes" id="UP001299235">
    <property type="component" value="Unassembled WGS sequence"/>
</dbReference>
<evidence type="ECO:0000256" key="4">
    <source>
        <dbReference type="ARBA" id="ARBA00021581"/>
    </source>
</evidence>
<feature type="transmembrane region" description="Helical" evidence="17">
    <location>
        <begin position="133"/>
        <end position="153"/>
    </location>
</feature>
<evidence type="ECO:0000313" key="19">
    <source>
        <dbReference type="Proteomes" id="UP001299235"/>
    </source>
</evidence>
<keyword evidence="9 17" id="KW-0573">Peptidoglycan synthesis</keyword>
<feature type="transmembrane region" description="Helical" evidence="17">
    <location>
        <begin position="42"/>
        <end position="60"/>
    </location>
</feature>
<accession>A0ABS8EV64</accession>
<evidence type="ECO:0000256" key="2">
    <source>
        <dbReference type="ARBA" id="ARBA00010621"/>
    </source>
</evidence>
<feature type="transmembrane region" description="Helical" evidence="17">
    <location>
        <begin position="270"/>
        <end position="290"/>
    </location>
</feature>
<dbReference type="EC" id="3.6.1.27" evidence="3 17"/>
<comment type="similarity">
    <text evidence="2 17">Belongs to the UppP family.</text>
</comment>
<comment type="catalytic activity">
    <reaction evidence="16 17">
        <text>di-trans,octa-cis-undecaprenyl diphosphate + H2O = di-trans,octa-cis-undecaprenyl phosphate + phosphate + H(+)</text>
        <dbReference type="Rhea" id="RHEA:28094"/>
        <dbReference type="ChEBI" id="CHEBI:15377"/>
        <dbReference type="ChEBI" id="CHEBI:15378"/>
        <dbReference type="ChEBI" id="CHEBI:43474"/>
        <dbReference type="ChEBI" id="CHEBI:58405"/>
        <dbReference type="ChEBI" id="CHEBI:60392"/>
        <dbReference type="EC" id="3.6.1.27"/>
    </reaction>
</comment>
<organism evidence="18 19">
    <name type="scientific">Hominisplanchenecus faecis</name>
    <dbReference type="NCBI Taxonomy" id="2885351"/>
    <lineage>
        <taxon>Bacteria</taxon>
        <taxon>Bacillati</taxon>
        <taxon>Bacillota</taxon>
        <taxon>Clostridia</taxon>
        <taxon>Lachnospirales</taxon>
        <taxon>Lachnospiraceae</taxon>
        <taxon>Hominisplanchenecus</taxon>
    </lineage>
</organism>
<evidence type="ECO:0000256" key="16">
    <source>
        <dbReference type="ARBA" id="ARBA00047594"/>
    </source>
</evidence>
<reference evidence="18 19" key="1">
    <citation type="submission" date="2021-10" db="EMBL/GenBank/DDBJ databases">
        <title>Anaerobic single-cell dispensing facilitates the cultivation of human gut bacteria.</title>
        <authorList>
            <person name="Afrizal A."/>
        </authorList>
    </citation>
    <scope>NUCLEOTIDE SEQUENCE [LARGE SCALE GENOMIC DNA]</scope>
    <source>
        <strain evidence="18 19">CLA-AA-H246</strain>
    </source>
</reference>
<keyword evidence="11 17" id="KW-0472">Membrane</keyword>
<comment type="caution">
    <text evidence="18">The sequence shown here is derived from an EMBL/GenBank/DDBJ whole genome shotgun (WGS) entry which is preliminary data.</text>
</comment>
<dbReference type="RefSeq" id="WP_022119196.1">
    <property type="nucleotide sequence ID" value="NZ_JAJEQE010000015.1"/>
</dbReference>
<keyword evidence="5 17" id="KW-1003">Cell membrane</keyword>
<keyword evidence="12 17" id="KW-0046">Antibiotic resistance</keyword>
<dbReference type="InterPro" id="IPR003824">
    <property type="entry name" value="UppP"/>
</dbReference>
<keyword evidence="6 17" id="KW-0812">Transmembrane</keyword>
<proteinExistence type="inferred from homology"/>
<dbReference type="EMBL" id="JAJEQE010000015">
    <property type="protein sequence ID" value="MCC2148854.1"/>
    <property type="molecule type" value="Genomic_DNA"/>
</dbReference>
<evidence type="ECO:0000256" key="9">
    <source>
        <dbReference type="ARBA" id="ARBA00022984"/>
    </source>
</evidence>
<feature type="transmembrane region" description="Helical" evidence="17">
    <location>
        <begin position="108"/>
        <end position="127"/>
    </location>
</feature>
<keyword evidence="8 17" id="KW-0133">Cell shape</keyword>
<protein>
    <recommendedName>
        <fullName evidence="4 17">Undecaprenyl-diphosphatase</fullName>
        <ecNumber evidence="3 17">3.6.1.27</ecNumber>
    </recommendedName>
    <alternativeName>
        <fullName evidence="15 17">Bacitracin resistance protein</fullName>
    </alternativeName>
    <alternativeName>
        <fullName evidence="14 17">Undecaprenyl pyrophosphate phosphatase</fullName>
    </alternativeName>
</protein>
<comment type="subcellular location">
    <subcellularLocation>
        <location evidence="1 17">Cell membrane</location>
        <topology evidence="1 17">Multi-pass membrane protein</topology>
    </subcellularLocation>
</comment>
<evidence type="ECO:0000256" key="8">
    <source>
        <dbReference type="ARBA" id="ARBA00022960"/>
    </source>
</evidence>
<keyword evidence="13 17" id="KW-0961">Cell wall biogenesis/degradation</keyword>
<comment type="function">
    <text evidence="17">Catalyzes the dephosphorylation of undecaprenyl diphosphate (UPP). Confers resistance to bacitracin.</text>
</comment>
<evidence type="ECO:0000256" key="14">
    <source>
        <dbReference type="ARBA" id="ARBA00032707"/>
    </source>
</evidence>
<sequence>MSIIQAIILGIVQGITEFLPVSSSGHLAIIQNIFHIQTDGGLFFDVMLHLGTLVAIFVVYRKDILRMIVETVNMCGDIIYNLKSYIQNQRSYSALRYRKIVKNNYRKFVVLVLVSTIPTGIIGYIGKGMVEKASATLIVPGICLILTSILLVVSEKTPNGKKIPKDISYRSGFLIGAAQGCATLPGLSRSGTTIAACLMSGYDRRFAVRYSFIMSIPAILGAAVLEIKDLGSEAITGGIVLNGLIGAIVAGCVGYVCIKTMLTVVRKKKFMGFAIYCFAVGVIAIIANFLV</sequence>
<evidence type="ECO:0000313" key="18">
    <source>
        <dbReference type="EMBL" id="MCC2148854.1"/>
    </source>
</evidence>
<evidence type="ECO:0000256" key="13">
    <source>
        <dbReference type="ARBA" id="ARBA00023316"/>
    </source>
</evidence>
<evidence type="ECO:0000256" key="1">
    <source>
        <dbReference type="ARBA" id="ARBA00004651"/>
    </source>
</evidence>
<dbReference type="HAMAP" id="MF_01006">
    <property type="entry name" value="Undec_diphosphatase"/>
    <property type="match status" value="1"/>
</dbReference>
<evidence type="ECO:0000256" key="15">
    <source>
        <dbReference type="ARBA" id="ARBA00032932"/>
    </source>
</evidence>
<evidence type="ECO:0000256" key="10">
    <source>
        <dbReference type="ARBA" id="ARBA00022989"/>
    </source>
</evidence>
<keyword evidence="7 17" id="KW-0378">Hydrolase</keyword>
<evidence type="ECO:0000256" key="6">
    <source>
        <dbReference type="ARBA" id="ARBA00022692"/>
    </source>
</evidence>